<evidence type="ECO:0000313" key="3">
    <source>
        <dbReference type="Proteomes" id="UP000276437"/>
    </source>
</evidence>
<dbReference type="Proteomes" id="UP000276437">
    <property type="component" value="Chromosome"/>
</dbReference>
<evidence type="ECO:0000259" key="1">
    <source>
        <dbReference type="Pfam" id="PF04073"/>
    </source>
</evidence>
<dbReference type="SUPFAM" id="SSF55826">
    <property type="entry name" value="YbaK/ProRS associated domain"/>
    <property type="match status" value="1"/>
</dbReference>
<dbReference type="GO" id="GO:0016829">
    <property type="term" value="F:lyase activity"/>
    <property type="evidence" value="ECO:0007669"/>
    <property type="project" value="UniProtKB-KW"/>
</dbReference>
<evidence type="ECO:0000313" key="2">
    <source>
        <dbReference type="EMBL" id="BBB93272.1"/>
    </source>
</evidence>
<protein>
    <submittedName>
        <fullName evidence="2">Cys-tRNA(Pro)/Cys-tRNA(Cys) deacylase YbaK</fullName>
        <ecNumber evidence="2">4.2.-.-</ecNumber>
    </submittedName>
</protein>
<dbReference type="AlphaFoldDB" id="A0A348AQC4"/>
<feature type="domain" description="YbaK/aminoacyl-tRNA synthetase-associated" evidence="1">
    <location>
        <begin position="23"/>
        <end position="141"/>
    </location>
</feature>
<reference evidence="2 3" key="1">
    <citation type="journal article" date="2018" name="Int. J. Syst. Evol. Microbiol.">
        <title>Methylomusa anaerophila gen. nov., sp. nov., an anaerobic methanol-utilizing bacterium isolated from a microbial fuel cell.</title>
        <authorList>
            <person name="Amano N."/>
            <person name="Yamamuro A."/>
            <person name="Miyahara M."/>
            <person name="Kouzuma A."/>
            <person name="Abe T."/>
            <person name="Watanabe K."/>
        </authorList>
    </citation>
    <scope>NUCLEOTIDE SEQUENCE [LARGE SCALE GENOMIC DNA]</scope>
    <source>
        <strain evidence="2 3">MMFC1</strain>
    </source>
</reference>
<dbReference type="RefSeq" id="WP_126310125.1">
    <property type="nucleotide sequence ID" value="NZ_AP018449.1"/>
</dbReference>
<dbReference type="CDD" id="cd04333">
    <property type="entry name" value="ProX_deacylase"/>
    <property type="match status" value="1"/>
</dbReference>
<dbReference type="Pfam" id="PF04073">
    <property type="entry name" value="tRNA_edit"/>
    <property type="match status" value="1"/>
</dbReference>
<dbReference type="EMBL" id="AP018449">
    <property type="protein sequence ID" value="BBB93272.1"/>
    <property type="molecule type" value="Genomic_DNA"/>
</dbReference>
<dbReference type="PANTHER" id="PTHR30411:SF1">
    <property type="entry name" value="CYTOPLASMIC PROTEIN"/>
    <property type="match status" value="1"/>
</dbReference>
<dbReference type="Gene3D" id="3.90.960.10">
    <property type="entry name" value="YbaK/aminoacyl-tRNA synthetase-associated domain"/>
    <property type="match status" value="1"/>
</dbReference>
<dbReference type="PANTHER" id="PTHR30411">
    <property type="entry name" value="CYTOPLASMIC PROTEIN"/>
    <property type="match status" value="1"/>
</dbReference>
<proteinExistence type="predicted"/>
<keyword evidence="3" id="KW-1185">Reference proteome</keyword>
<dbReference type="InterPro" id="IPR036754">
    <property type="entry name" value="YbaK/aa-tRNA-synt-asso_dom_sf"/>
</dbReference>
<keyword evidence="2" id="KW-0456">Lyase</keyword>
<dbReference type="InterPro" id="IPR007214">
    <property type="entry name" value="YbaK/aa-tRNA-synth-assoc-dom"/>
</dbReference>
<dbReference type="OrthoDB" id="9798760at2"/>
<dbReference type="KEGG" id="mana:MAMMFC1_03984"/>
<dbReference type="EC" id="4.2.-.-" evidence="2"/>
<dbReference type="GO" id="GO:0002161">
    <property type="term" value="F:aminoacyl-tRNA deacylase activity"/>
    <property type="evidence" value="ECO:0007669"/>
    <property type="project" value="InterPro"/>
</dbReference>
<organism evidence="2 3">
    <name type="scientific">Methylomusa anaerophila</name>
    <dbReference type="NCBI Taxonomy" id="1930071"/>
    <lineage>
        <taxon>Bacteria</taxon>
        <taxon>Bacillati</taxon>
        <taxon>Bacillota</taxon>
        <taxon>Negativicutes</taxon>
        <taxon>Selenomonadales</taxon>
        <taxon>Sporomusaceae</taxon>
        <taxon>Methylomusa</taxon>
    </lineage>
</organism>
<sequence length="154" mass="16476">MPLERVRKVIASYPELKIILFEESTHTSELAAQALGVLPAQIAKTLLFTTDDQAALVVTCGDRRVNTKLLKKVLGVHKVKFADADTVMNLTGFPPGGVSPLGAIQPIPIYLDKSLYAFDVVYTAAGTANSALPISPKRLEELTGARIIDVCSVG</sequence>
<gene>
    <name evidence="2" type="primary">ybaK</name>
    <name evidence="2" type="ORF">MAMMFC1_03984</name>
</gene>
<name>A0A348AQC4_9FIRM</name>
<accession>A0A348AQC4</accession>